<feature type="signal peptide" evidence="14">
    <location>
        <begin position="1"/>
        <end position="17"/>
    </location>
</feature>
<evidence type="ECO:0000256" key="10">
    <source>
        <dbReference type="ARBA" id="ARBA00023145"/>
    </source>
</evidence>
<dbReference type="STRING" id="763406.A0A1E3NJZ0"/>
<evidence type="ECO:0000256" key="8">
    <source>
        <dbReference type="ARBA" id="ARBA00022750"/>
    </source>
</evidence>
<keyword evidence="5" id="KW-0964">Secreted</keyword>
<dbReference type="RefSeq" id="XP_019017001.1">
    <property type="nucleotide sequence ID" value="XM_019161482.1"/>
</dbReference>
<keyword evidence="9 13" id="KW-0378">Hydrolase</keyword>
<evidence type="ECO:0000256" key="12">
    <source>
        <dbReference type="PIRSR" id="PIRSR601461-1"/>
    </source>
</evidence>
<dbReference type="Gene3D" id="2.40.70.10">
    <property type="entry name" value="Acid Proteases"/>
    <property type="match status" value="2"/>
</dbReference>
<dbReference type="SUPFAM" id="SSF50630">
    <property type="entry name" value="Acid proteases"/>
    <property type="match status" value="1"/>
</dbReference>
<dbReference type="PROSITE" id="PS51767">
    <property type="entry name" value="PEPTIDASE_A1"/>
    <property type="match status" value="1"/>
</dbReference>
<dbReference type="InterPro" id="IPR001461">
    <property type="entry name" value="Aspartic_peptidase_A1"/>
</dbReference>
<dbReference type="AlphaFoldDB" id="A0A1E3NJZ0"/>
<dbReference type="GO" id="GO:0005576">
    <property type="term" value="C:extracellular region"/>
    <property type="evidence" value="ECO:0007669"/>
    <property type="project" value="UniProtKB-SubCell"/>
</dbReference>
<gene>
    <name evidence="16" type="ORF">PICMEDRAFT_17145</name>
</gene>
<evidence type="ECO:0000256" key="9">
    <source>
        <dbReference type="ARBA" id="ARBA00022801"/>
    </source>
</evidence>
<dbReference type="GO" id="GO:0006508">
    <property type="term" value="P:proteolysis"/>
    <property type="evidence" value="ECO:0007669"/>
    <property type="project" value="UniProtKB-KW"/>
</dbReference>
<evidence type="ECO:0000256" key="11">
    <source>
        <dbReference type="ARBA" id="ARBA00023157"/>
    </source>
</evidence>
<keyword evidence="11" id="KW-1015">Disulfide bond</keyword>
<dbReference type="GO" id="GO:0004190">
    <property type="term" value="F:aspartic-type endopeptidase activity"/>
    <property type="evidence" value="ECO:0007669"/>
    <property type="project" value="UniProtKB-KW"/>
</dbReference>
<evidence type="ECO:0000256" key="5">
    <source>
        <dbReference type="ARBA" id="ARBA00022525"/>
    </source>
</evidence>
<dbReference type="OrthoDB" id="3997531at2759"/>
<evidence type="ECO:0000256" key="7">
    <source>
        <dbReference type="ARBA" id="ARBA00022729"/>
    </source>
</evidence>
<dbReference type="PROSITE" id="PS00141">
    <property type="entry name" value="ASP_PROTEASE"/>
    <property type="match status" value="2"/>
</dbReference>
<feature type="domain" description="Peptidase A1" evidence="15">
    <location>
        <begin position="69"/>
        <end position="438"/>
    </location>
</feature>
<keyword evidence="8 13" id="KW-0064">Aspartyl protease</keyword>
<keyword evidence="7 14" id="KW-0732">Signal</keyword>
<dbReference type="EC" id="3.4.23.24" evidence="4"/>
<dbReference type="InterPro" id="IPR001969">
    <property type="entry name" value="Aspartic_peptidase_AS"/>
</dbReference>
<feature type="active site" evidence="12">
    <location>
        <position position="327"/>
    </location>
</feature>
<dbReference type="PANTHER" id="PTHR47966">
    <property type="entry name" value="BETA-SITE APP-CLEAVING ENZYME, ISOFORM A-RELATED"/>
    <property type="match status" value="1"/>
</dbReference>
<keyword evidence="6 13" id="KW-0645">Protease</keyword>
<feature type="active site" evidence="12">
    <location>
        <position position="87"/>
    </location>
</feature>
<keyword evidence="10" id="KW-0865">Zymogen</keyword>
<evidence type="ECO:0000256" key="4">
    <source>
        <dbReference type="ARBA" id="ARBA00013207"/>
    </source>
</evidence>
<dbReference type="PRINTS" id="PR00792">
    <property type="entry name" value="PEPSIN"/>
</dbReference>
<evidence type="ECO:0000259" key="15">
    <source>
        <dbReference type="PROSITE" id="PS51767"/>
    </source>
</evidence>
<protein>
    <recommendedName>
        <fullName evidence="4">candidapepsin</fullName>
        <ecNumber evidence="4">3.4.23.24</ecNumber>
    </recommendedName>
</protein>
<accession>A0A1E3NJZ0</accession>
<evidence type="ECO:0000256" key="2">
    <source>
        <dbReference type="ARBA" id="ARBA00004613"/>
    </source>
</evidence>
<dbReference type="InterPro" id="IPR033121">
    <property type="entry name" value="PEPTIDASE_A1"/>
</dbReference>
<comment type="subcellular location">
    <subcellularLocation>
        <location evidence="2">Secreted</location>
    </subcellularLocation>
</comment>
<feature type="chain" id="PRO_5009133396" description="candidapepsin" evidence="14">
    <location>
        <begin position="18"/>
        <end position="667"/>
    </location>
</feature>
<dbReference type="InterPro" id="IPR021109">
    <property type="entry name" value="Peptidase_aspartic_dom_sf"/>
</dbReference>
<keyword evidence="17" id="KW-1185">Reference proteome</keyword>
<dbReference type="Proteomes" id="UP000094455">
    <property type="component" value="Unassembled WGS sequence"/>
</dbReference>
<sequence>MLGLYVLLTLFVSVGWALPLAEKDTAEKVKYWALPAKRVVRDTEVKRFVKRDENGDYLDLALTYESTFYIAEVLMGSNSQKLDVLLDTGSSDFWVVASKNSYCEAGTAGSLQKGRKISSIFGPVDNTTDTGMNKGAVSKSASDAIDCSQYGTFDQSASTSFHSNGTSFAIAYDDQTFAKGTWGQDTIRLGSVRIDHMNVAVCDNTDNAQGVLGIGLPGLEVTSSNTDTNKYEYENLPIKLVRDGIISKAAYSVYLDASSNSEILFGAVDSSKYEGELVALPIVNALASQGITSKIQLTVTVNSLAVLSAGGNKAAAIGAGAIPALLDTGTTLTYAPQNIIDSFVSLLGLEYSDSIGYYVGPCTLGDTNSVRFDFQGLQLDIPLSNFFISLTTASLQPSTQCAFGILSSNDETYLTLGQSFLQSVYMVADLEDMKIALAMSSSKKSPQDISPIDSVIPQAKNPQHTSTYGPGFNAFEVTALPSARAVDLSSVEFLHLPSSHLPFVASSVLKSTFSASTSTFASSSATVSSSSSHFSSSNAVSSSAASPAASSTAASTGSSASSLFSVSKGPSQSIQSTARSASSVSSSKVSPSASKKTLSRASASTSPLVSSSSATFASRKPLSSLRSSSISAAAASPVSSISQDKKNAGTRLSAGASGIALMFIALL</sequence>
<evidence type="ECO:0000256" key="14">
    <source>
        <dbReference type="SAM" id="SignalP"/>
    </source>
</evidence>
<dbReference type="CDD" id="cd05474">
    <property type="entry name" value="SAP_like"/>
    <property type="match status" value="1"/>
</dbReference>
<comment type="catalytic activity">
    <reaction evidence="1">
        <text>Preferential cleavage at the carboxyl of hydrophobic amino acids, but fails to cleave 15-Leu-|-Tyr-16, 16-Tyr-|-Leu-17 and 24-Phe-|-Phe-25 of insulin B chain. Activates trypsinogen, and degrades keratin.</text>
        <dbReference type="EC" id="3.4.23.24"/>
    </reaction>
</comment>
<evidence type="ECO:0000256" key="1">
    <source>
        <dbReference type="ARBA" id="ARBA00001675"/>
    </source>
</evidence>
<reference evidence="16 17" key="1">
    <citation type="journal article" date="2016" name="Proc. Natl. Acad. Sci. U.S.A.">
        <title>Comparative genomics of biotechnologically important yeasts.</title>
        <authorList>
            <person name="Riley R."/>
            <person name="Haridas S."/>
            <person name="Wolfe K.H."/>
            <person name="Lopes M.R."/>
            <person name="Hittinger C.T."/>
            <person name="Goeker M."/>
            <person name="Salamov A.A."/>
            <person name="Wisecaver J.H."/>
            <person name="Long T.M."/>
            <person name="Calvey C.H."/>
            <person name="Aerts A.L."/>
            <person name="Barry K.W."/>
            <person name="Choi C."/>
            <person name="Clum A."/>
            <person name="Coughlan A.Y."/>
            <person name="Deshpande S."/>
            <person name="Douglass A.P."/>
            <person name="Hanson S.J."/>
            <person name="Klenk H.-P."/>
            <person name="LaButti K.M."/>
            <person name="Lapidus A."/>
            <person name="Lindquist E.A."/>
            <person name="Lipzen A.M."/>
            <person name="Meier-Kolthoff J.P."/>
            <person name="Ohm R.A."/>
            <person name="Otillar R.P."/>
            <person name="Pangilinan J.L."/>
            <person name="Peng Y."/>
            <person name="Rokas A."/>
            <person name="Rosa C.A."/>
            <person name="Scheuner C."/>
            <person name="Sibirny A.A."/>
            <person name="Slot J.C."/>
            <person name="Stielow J.B."/>
            <person name="Sun H."/>
            <person name="Kurtzman C.P."/>
            <person name="Blackwell M."/>
            <person name="Grigoriev I.V."/>
            <person name="Jeffries T.W."/>
        </authorList>
    </citation>
    <scope>NUCLEOTIDE SEQUENCE [LARGE SCALE GENOMIC DNA]</scope>
    <source>
        <strain evidence="16 17">NRRL Y-2026</strain>
    </source>
</reference>
<dbReference type="InterPro" id="IPR033876">
    <property type="entry name" value="SAP-like"/>
</dbReference>
<dbReference type="GeneID" id="30178169"/>
<comment type="similarity">
    <text evidence="3 13">Belongs to the peptidase A1 family.</text>
</comment>
<proteinExistence type="inferred from homology"/>
<evidence type="ECO:0000256" key="6">
    <source>
        <dbReference type="ARBA" id="ARBA00022670"/>
    </source>
</evidence>
<name>A0A1E3NJZ0_9ASCO</name>
<dbReference type="Pfam" id="PF00026">
    <property type="entry name" value="Asp"/>
    <property type="match status" value="1"/>
</dbReference>
<organism evidence="16 17">
    <name type="scientific">Pichia membranifaciens NRRL Y-2026</name>
    <dbReference type="NCBI Taxonomy" id="763406"/>
    <lineage>
        <taxon>Eukaryota</taxon>
        <taxon>Fungi</taxon>
        <taxon>Dikarya</taxon>
        <taxon>Ascomycota</taxon>
        <taxon>Saccharomycotina</taxon>
        <taxon>Pichiomycetes</taxon>
        <taxon>Pichiales</taxon>
        <taxon>Pichiaceae</taxon>
        <taxon>Pichia</taxon>
    </lineage>
</organism>
<evidence type="ECO:0000313" key="16">
    <source>
        <dbReference type="EMBL" id="ODQ45888.1"/>
    </source>
</evidence>
<evidence type="ECO:0000256" key="3">
    <source>
        <dbReference type="ARBA" id="ARBA00007447"/>
    </source>
</evidence>
<dbReference type="EMBL" id="KV454004">
    <property type="protein sequence ID" value="ODQ45888.1"/>
    <property type="molecule type" value="Genomic_DNA"/>
</dbReference>
<evidence type="ECO:0000313" key="17">
    <source>
        <dbReference type="Proteomes" id="UP000094455"/>
    </source>
</evidence>
<dbReference type="PANTHER" id="PTHR47966:SF65">
    <property type="entry name" value="ASPARTIC-TYPE ENDOPEPTIDASE"/>
    <property type="match status" value="1"/>
</dbReference>
<evidence type="ECO:0000256" key="13">
    <source>
        <dbReference type="RuleBase" id="RU000454"/>
    </source>
</evidence>